<organism evidence="1 2">
    <name type="scientific">Candidatus Woesebacteria bacterium RIFCSPLOWO2_01_FULL_39_10b</name>
    <dbReference type="NCBI Taxonomy" id="1802517"/>
    <lineage>
        <taxon>Bacteria</taxon>
        <taxon>Candidatus Woeseibacteriota</taxon>
    </lineage>
</organism>
<reference evidence="1 2" key="1">
    <citation type="journal article" date="2016" name="Nat. Commun.">
        <title>Thousands of microbial genomes shed light on interconnected biogeochemical processes in an aquifer system.</title>
        <authorList>
            <person name="Anantharaman K."/>
            <person name="Brown C.T."/>
            <person name="Hug L.A."/>
            <person name="Sharon I."/>
            <person name="Castelle C.J."/>
            <person name="Probst A.J."/>
            <person name="Thomas B.C."/>
            <person name="Singh A."/>
            <person name="Wilkins M.J."/>
            <person name="Karaoz U."/>
            <person name="Brodie E.L."/>
            <person name="Williams K.H."/>
            <person name="Hubbard S.S."/>
            <person name="Banfield J.F."/>
        </authorList>
    </citation>
    <scope>NUCLEOTIDE SEQUENCE [LARGE SCALE GENOMIC DNA]</scope>
</reference>
<gene>
    <name evidence="1" type="ORF">A2892_03155</name>
</gene>
<accession>A0A1F8BAD1</accession>
<proteinExistence type="predicted"/>
<comment type="caution">
    <text evidence="1">The sequence shown here is derived from an EMBL/GenBank/DDBJ whole genome shotgun (WGS) entry which is preliminary data.</text>
</comment>
<dbReference type="STRING" id="1802517.A2892_03155"/>
<dbReference type="Proteomes" id="UP000176404">
    <property type="component" value="Unassembled WGS sequence"/>
</dbReference>
<dbReference type="AlphaFoldDB" id="A0A1F8BAD1"/>
<evidence type="ECO:0000313" key="1">
    <source>
        <dbReference type="EMBL" id="OGM60318.1"/>
    </source>
</evidence>
<name>A0A1F8BAD1_9BACT</name>
<evidence type="ECO:0008006" key="3">
    <source>
        <dbReference type="Google" id="ProtNLM"/>
    </source>
</evidence>
<protein>
    <recommendedName>
        <fullName evidence="3">HEPN domain-containing protein</fullName>
    </recommendedName>
</protein>
<dbReference type="EMBL" id="MGHD01000005">
    <property type="protein sequence ID" value="OGM60318.1"/>
    <property type="molecule type" value="Genomic_DNA"/>
</dbReference>
<sequence>MTLNKYDSTSDAIADLYRAAFYLARQSKKVGISFLIKAKDKLGDKVSLDIDKISKGNVFKKPCDYSYWAEKILDEYKRLKFGL</sequence>
<evidence type="ECO:0000313" key="2">
    <source>
        <dbReference type="Proteomes" id="UP000176404"/>
    </source>
</evidence>